<dbReference type="InterPro" id="IPR000276">
    <property type="entry name" value="GPCR_Rhodpsn"/>
</dbReference>
<dbReference type="PRINTS" id="PR01012">
    <property type="entry name" value="NRPEPTIDEYR"/>
</dbReference>
<evidence type="ECO:0000256" key="1">
    <source>
        <dbReference type="ARBA" id="ARBA00004141"/>
    </source>
</evidence>
<dbReference type="GO" id="GO:0043005">
    <property type="term" value="C:neuron projection"/>
    <property type="evidence" value="ECO:0007669"/>
    <property type="project" value="TreeGrafter"/>
</dbReference>
<keyword evidence="7 9" id="KW-0675">Receptor</keyword>
<feature type="transmembrane region" description="Helical" evidence="11">
    <location>
        <begin position="259"/>
        <end position="280"/>
    </location>
</feature>
<dbReference type="PROSITE" id="PS00237">
    <property type="entry name" value="G_PROTEIN_RECEP_F1_1"/>
    <property type="match status" value="1"/>
</dbReference>
<evidence type="ECO:0000256" key="3">
    <source>
        <dbReference type="ARBA" id="ARBA00022692"/>
    </source>
</evidence>
<protein>
    <submittedName>
        <fullName evidence="13">Putative neuropeptide y receptor</fullName>
    </submittedName>
</protein>
<dbReference type="PROSITE" id="PS50262">
    <property type="entry name" value="G_PROTEIN_RECEP_F1_2"/>
    <property type="match status" value="1"/>
</dbReference>
<comment type="similarity">
    <text evidence="2 9">Belongs to the G-protein coupled receptor 1 family.</text>
</comment>
<evidence type="ECO:0000256" key="2">
    <source>
        <dbReference type="ARBA" id="ARBA00010663"/>
    </source>
</evidence>
<dbReference type="PANTHER" id="PTHR24235">
    <property type="entry name" value="NEUROPEPTIDE Y RECEPTOR"/>
    <property type="match status" value="1"/>
</dbReference>
<evidence type="ECO:0000256" key="10">
    <source>
        <dbReference type="SAM" id="MobiDB-lite"/>
    </source>
</evidence>
<organism evidence="13">
    <name type="scientific">Ixodes ricinus</name>
    <name type="common">Common tick</name>
    <name type="synonym">Acarus ricinus</name>
    <dbReference type="NCBI Taxonomy" id="34613"/>
    <lineage>
        <taxon>Eukaryota</taxon>
        <taxon>Metazoa</taxon>
        <taxon>Ecdysozoa</taxon>
        <taxon>Arthropoda</taxon>
        <taxon>Chelicerata</taxon>
        <taxon>Arachnida</taxon>
        <taxon>Acari</taxon>
        <taxon>Parasitiformes</taxon>
        <taxon>Ixodida</taxon>
        <taxon>Ixodoidea</taxon>
        <taxon>Ixodidae</taxon>
        <taxon>Ixodinae</taxon>
        <taxon>Ixodes</taxon>
    </lineage>
</organism>
<feature type="transmembrane region" description="Helical" evidence="11">
    <location>
        <begin position="78"/>
        <end position="98"/>
    </location>
</feature>
<reference evidence="13" key="1">
    <citation type="journal article" date="2018" name="PLoS Negl. Trop. Dis.">
        <title>Sialome diversity of ticks revealed by RNAseq of single tick salivary glands.</title>
        <authorList>
            <person name="Perner J."/>
            <person name="Kropackova S."/>
            <person name="Kopacek P."/>
            <person name="Ribeiro J.M."/>
        </authorList>
    </citation>
    <scope>NUCLEOTIDE SEQUENCE</scope>
    <source>
        <strain evidence="13">Siblings of single egg batch collected in Ceske Budejovice</strain>
        <tissue evidence="13">Salivary glands</tissue>
    </source>
</reference>
<dbReference type="EMBL" id="GEGO01005714">
    <property type="protein sequence ID" value="JAR89690.1"/>
    <property type="molecule type" value="Transcribed_RNA"/>
</dbReference>
<dbReference type="InterPro" id="IPR017452">
    <property type="entry name" value="GPCR_Rhodpsn_7TM"/>
</dbReference>
<keyword evidence="6 11" id="KW-0472">Membrane</keyword>
<accession>A0A147BFV4</accession>
<comment type="subcellular location">
    <subcellularLocation>
        <location evidence="1">Membrane</location>
        <topology evidence="1">Multi-pass membrane protein</topology>
    </subcellularLocation>
</comment>
<evidence type="ECO:0000256" key="4">
    <source>
        <dbReference type="ARBA" id="ARBA00022989"/>
    </source>
</evidence>
<dbReference type="InterPro" id="IPR000611">
    <property type="entry name" value="NPY_rcpt"/>
</dbReference>
<feature type="region of interest" description="Disordered" evidence="10">
    <location>
        <begin position="1"/>
        <end position="28"/>
    </location>
</feature>
<keyword evidence="4 11" id="KW-1133">Transmembrane helix</keyword>
<dbReference type="GO" id="GO:0042923">
    <property type="term" value="F:neuropeptide binding"/>
    <property type="evidence" value="ECO:0007669"/>
    <property type="project" value="TreeGrafter"/>
</dbReference>
<dbReference type="PANTHER" id="PTHR24235:SF29">
    <property type="entry name" value="GH23382P"/>
    <property type="match status" value="1"/>
</dbReference>
<feature type="transmembrane region" description="Helical" evidence="11">
    <location>
        <begin position="41"/>
        <end position="66"/>
    </location>
</feature>
<keyword evidence="5 9" id="KW-0297">G-protein coupled receptor</keyword>
<keyword evidence="3 9" id="KW-0812">Transmembrane</keyword>
<name>A0A147BFV4_IXORI</name>
<feature type="transmembrane region" description="Helical" evidence="11">
    <location>
        <begin position="292"/>
        <end position="313"/>
    </location>
</feature>
<keyword evidence="8 9" id="KW-0807">Transducer</keyword>
<dbReference type="PRINTS" id="PR00237">
    <property type="entry name" value="GPCRRHODOPSN"/>
</dbReference>
<dbReference type="GO" id="GO:0005886">
    <property type="term" value="C:plasma membrane"/>
    <property type="evidence" value="ECO:0007669"/>
    <property type="project" value="TreeGrafter"/>
</dbReference>
<dbReference type="Gene3D" id="1.20.1070.10">
    <property type="entry name" value="Rhodopsin 7-helix transmembrane proteins"/>
    <property type="match status" value="1"/>
</dbReference>
<dbReference type="Pfam" id="PF00001">
    <property type="entry name" value="7tm_1"/>
    <property type="match status" value="1"/>
</dbReference>
<evidence type="ECO:0000256" key="5">
    <source>
        <dbReference type="ARBA" id="ARBA00023040"/>
    </source>
</evidence>
<evidence type="ECO:0000313" key="13">
    <source>
        <dbReference type="EMBL" id="JAR89690.1"/>
    </source>
</evidence>
<dbReference type="GO" id="GO:0004983">
    <property type="term" value="F:neuropeptide Y receptor activity"/>
    <property type="evidence" value="ECO:0007669"/>
    <property type="project" value="InterPro"/>
</dbReference>
<feature type="domain" description="G-protein coupled receptors family 1 profile" evidence="12">
    <location>
        <begin position="57"/>
        <end position="315"/>
    </location>
</feature>
<dbReference type="AlphaFoldDB" id="A0A147BFV4"/>
<evidence type="ECO:0000256" key="9">
    <source>
        <dbReference type="RuleBase" id="RU000688"/>
    </source>
</evidence>
<evidence type="ECO:0000256" key="6">
    <source>
        <dbReference type="ARBA" id="ARBA00023136"/>
    </source>
</evidence>
<feature type="transmembrane region" description="Helical" evidence="11">
    <location>
        <begin position="104"/>
        <end position="137"/>
    </location>
</feature>
<dbReference type="SUPFAM" id="SSF81321">
    <property type="entry name" value="Family A G protein-coupled receptor-like"/>
    <property type="match status" value="1"/>
</dbReference>
<feature type="transmembrane region" description="Helical" evidence="11">
    <location>
        <begin position="204"/>
        <end position="225"/>
    </location>
</feature>
<dbReference type="CDD" id="cd15392">
    <property type="entry name" value="7tmA_PR4-like"/>
    <property type="match status" value="1"/>
</dbReference>
<evidence type="ECO:0000256" key="8">
    <source>
        <dbReference type="ARBA" id="ARBA00023224"/>
    </source>
</evidence>
<evidence type="ECO:0000259" key="12">
    <source>
        <dbReference type="PROSITE" id="PS50262"/>
    </source>
</evidence>
<feature type="compositionally biased region" description="Polar residues" evidence="10">
    <location>
        <begin position="1"/>
        <end position="26"/>
    </location>
</feature>
<sequence>MDSTSGPSAPPTAISNWTSQPASTESAACDLPPPVPEGMQALMYIMYIAVSVAAIGGNGIVCYIVLAYQRMRTVTNMFIMNLAIGDILMASLCIPFTFVSNLLLGYWPFGGVMCVVVTYAQCVTVFISAYTLIAISVDRYTAIVYPLRPRMTKLRSKIIIGVVWLVALVTPLPTALVTQLVPHPCANQTYYCLEQWGTPEQTTYYSMALMILQYFFPLLALIFTYTRIAVVVWGKETPGEAQDERDQRMAASKRKMIKMMIMVVTVFMLCWFPLNAYILLSDLNPDINSYEYIRYIYFVIHWLAMSHASYNPFIYCWMNAKFREGFGNLTRRCWPPVCWPGRLRRRTLRKESNEGAALRRVNTYTTYVSVRAAGGGSSLKFNGNRGLKEVNGKIADYEDSRV</sequence>
<proteinExistence type="inferred from homology"/>
<dbReference type="FunFam" id="1.20.1070.10:FF:000291">
    <property type="entry name" value="Predicted protein"/>
    <property type="match status" value="1"/>
</dbReference>
<evidence type="ECO:0000256" key="11">
    <source>
        <dbReference type="SAM" id="Phobius"/>
    </source>
</evidence>
<evidence type="ECO:0000256" key="7">
    <source>
        <dbReference type="ARBA" id="ARBA00023170"/>
    </source>
</evidence>
<feature type="transmembrane region" description="Helical" evidence="11">
    <location>
        <begin position="158"/>
        <end position="181"/>
    </location>
</feature>